<protein>
    <recommendedName>
        <fullName evidence="1">protein adenylyltransferase</fullName>
        <ecNumber evidence="1">2.7.7.108</ecNumber>
    </recommendedName>
</protein>
<dbReference type="EMBL" id="CP006933">
    <property type="protein sequence ID" value="AIS31133.1"/>
    <property type="molecule type" value="Genomic_DNA"/>
</dbReference>
<evidence type="ECO:0000259" key="4">
    <source>
        <dbReference type="Pfam" id="PF01909"/>
    </source>
</evidence>
<organism evidence="5 9">
    <name type="scientific">Methanobacterium formicicum</name>
    <dbReference type="NCBI Taxonomy" id="2162"/>
    <lineage>
        <taxon>Archaea</taxon>
        <taxon>Methanobacteriati</taxon>
        <taxon>Methanobacteriota</taxon>
        <taxon>Methanomada group</taxon>
        <taxon>Methanobacteria</taxon>
        <taxon>Methanobacteriales</taxon>
        <taxon>Methanobacteriaceae</taxon>
        <taxon>Methanobacterium</taxon>
    </lineage>
</organism>
<dbReference type="Proteomes" id="UP000029661">
    <property type="component" value="Chromosome"/>
</dbReference>
<dbReference type="EC" id="2.7.7.108" evidence="1"/>
<evidence type="ECO:0000256" key="3">
    <source>
        <dbReference type="ARBA" id="ARBA00048696"/>
    </source>
</evidence>
<evidence type="ECO:0000313" key="6">
    <source>
        <dbReference type="EMBL" id="CEA13348.1"/>
    </source>
</evidence>
<dbReference type="Gene3D" id="3.30.460.10">
    <property type="entry name" value="Beta Polymerase, domain 2"/>
    <property type="match status" value="1"/>
</dbReference>
<evidence type="ECO:0000256" key="1">
    <source>
        <dbReference type="ARBA" id="ARBA00034531"/>
    </source>
</evidence>
<evidence type="ECO:0000313" key="10">
    <source>
        <dbReference type="Proteomes" id="UP000062768"/>
    </source>
</evidence>
<dbReference type="Proteomes" id="UP000606900">
    <property type="component" value="Unassembled WGS sequence"/>
</dbReference>
<keyword evidence="5" id="KW-0808">Transferase</keyword>
<dbReference type="Proteomes" id="UP000062768">
    <property type="component" value="Chromosome I"/>
</dbReference>
<dbReference type="EMBL" id="LN734822">
    <property type="protein sequence ID" value="CEL25705.1"/>
    <property type="molecule type" value="Genomic_DNA"/>
</dbReference>
<dbReference type="OrthoDB" id="9287at2157"/>
<dbReference type="KEGG" id="mfc:BRM9_0306"/>
<dbReference type="AlphaFoldDB" id="A0A089ZGB6"/>
<dbReference type="SUPFAM" id="SSF81301">
    <property type="entry name" value="Nucleotidyltransferase"/>
    <property type="match status" value="1"/>
</dbReference>
<dbReference type="STRING" id="2162.BRM9_0306"/>
<dbReference type="GO" id="GO:0070733">
    <property type="term" value="F:AMPylase activity"/>
    <property type="evidence" value="ECO:0007669"/>
    <property type="project" value="UniProtKB-EC"/>
</dbReference>
<comment type="catalytic activity">
    <reaction evidence="3">
        <text>L-tyrosyl-[protein] + ATP = O-(5'-adenylyl)-L-tyrosyl-[protein] + diphosphate</text>
        <dbReference type="Rhea" id="RHEA:54288"/>
        <dbReference type="Rhea" id="RHEA-COMP:10136"/>
        <dbReference type="Rhea" id="RHEA-COMP:13846"/>
        <dbReference type="ChEBI" id="CHEBI:30616"/>
        <dbReference type="ChEBI" id="CHEBI:33019"/>
        <dbReference type="ChEBI" id="CHEBI:46858"/>
        <dbReference type="ChEBI" id="CHEBI:83624"/>
        <dbReference type="EC" id="2.7.7.108"/>
    </reaction>
</comment>
<dbReference type="InterPro" id="IPR002934">
    <property type="entry name" value="Polymerase_NTP_transf_dom"/>
</dbReference>
<dbReference type="EMBL" id="JADIIL010000033">
    <property type="protein sequence ID" value="MBF4475477.1"/>
    <property type="molecule type" value="Genomic_DNA"/>
</dbReference>
<reference evidence="5" key="1">
    <citation type="submission" date="2013-12" db="EMBL/GenBank/DDBJ databases">
        <title>The complete genome sequence of Methanobacterium sp. BRM9.</title>
        <authorList>
            <consortium name="Pastoral Greenhouse Gas Research Consortium"/>
            <person name="Kelly W.J."/>
            <person name="Leahy S.C."/>
            <person name="Perry R."/>
            <person name="Li D."/>
            <person name="Altermann E."/>
            <person name="Lambie S.C."/>
            <person name="Attwood G.T."/>
        </authorList>
    </citation>
    <scope>NUCLEOTIDE SEQUENCE [LARGE SCALE GENOMIC DNA]</scope>
    <source>
        <strain evidence="5">BRM9</strain>
    </source>
</reference>
<dbReference type="KEGG" id="mfi:DSM1535_1003"/>
<reference evidence="7" key="2">
    <citation type="submission" date="2014-09" db="EMBL/GenBank/DDBJ databases">
        <authorList>
            <person name="Bishop-Lilly K.A."/>
            <person name="Broomall S.M."/>
            <person name="Chain P.S."/>
            <person name="Chertkov O."/>
            <person name="Coyne S.R."/>
            <person name="Daligault H.E."/>
            <person name="Davenport K.W."/>
            <person name="Erkkila T."/>
            <person name="Frey K.G."/>
            <person name="Gibbons H.S."/>
            <person name="Gu W."/>
            <person name="Jaissle J."/>
            <person name="Johnson S.L."/>
            <person name="Koroleva G.I."/>
            <person name="Ladner J.T."/>
            <person name="Lo C.-C."/>
            <person name="Minogue T.D."/>
            <person name="Munk C."/>
            <person name="Palacios G.F."/>
            <person name="Redden C.L."/>
            <person name="Rosenzweig C.N."/>
            <person name="Scholz M.B."/>
            <person name="Teshima H."/>
            <person name="Xu Y."/>
        </authorList>
    </citation>
    <scope>NUCLEOTIDE SEQUENCE</scope>
    <source>
        <strain evidence="7">Mb9</strain>
    </source>
</reference>
<reference evidence="8" key="3">
    <citation type="submission" date="2020-10" db="EMBL/GenBank/DDBJ databases">
        <title>Dehalococcoides mccartyi of a TCE/Cr reducing biochatode.</title>
        <authorList>
            <person name="Matturro B."/>
        </authorList>
    </citation>
    <scope>NUCLEOTIDE SEQUENCE</scope>
    <source>
        <strain evidence="8">Bin2</strain>
    </source>
</reference>
<evidence type="ECO:0000313" key="9">
    <source>
        <dbReference type="Proteomes" id="UP000029661"/>
    </source>
</evidence>
<dbReference type="InterPro" id="IPR043519">
    <property type="entry name" value="NT_sf"/>
</dbReference>
<comment type="catalytic activity">
    <reaction evidence="2">
        <text>O-(5'-adenylyl)-L-tyrosyl-[protein] + ATP = O-[5'-(adenylyl-(5'-&gt;3')-adenylyl)]-L-tyrosyl-[protein] + diphosphate</text>
        <dbReference type="Rhea" id="RHEA:66528"/>
        <dbReference type="Rhea" id="RHEA-COMP:13846"/>
        <dbReference type="Rhea" id="RHEA-COMP:17046"/>
        <dbReference type="ChEBI" id="CHEBI:30616"/>
        <dbReference type="ChEBI" id="CHEBI:33019"/>
        <dbReference type="ChEBI" id="CHEBI:83624"/>
        <dbReference type="ChEBI" id="CHEBI:167160"/>
    </reaction>
</comment>
<gene>
    <name evidence="5" type="ORF">BRM9_0306</name>
    <name evidence="6" type="ORF">DSM1535_1003</name>
    <name evidence="8" type="ORF">ISP06_08425</name>
    <name evidence="7" type="ORF">MB9_2086</name>
</gene>
<keyword evidence="10" id="KW-1185">Reference proteome</keyword>
<dbReference type="GeneID" id="26740318"/>
<name>A0A089ZGB6_METFO</name>
<proteinExistence type="predicted"/>
<dbReference type="Pfam" id="PF01909">
    <property type="entry name" value="NTP_transf_2"/>
    <property type="match status" value="1"/>
</dbReference>
<dbReference type="CDD" id="cd05403">
    <property type="entry name" value="NT_KNTase_like"/>
    <property type="match status" value="1"/>
</dbReference>
<dbReference type="RefSeq" id="WP_048072571.1">
    <property type="nucleotide sequence ID" value="NZ_CP006933.1"/>
</dbReference>
<dbReference type="EMBL" id="LN515531">
    <property type="protein sequence ID" value="CEA13348.1"/>
    <property type="molecule type" value="Genomic_DNA"/>
</dbReference>
<evidence type="ECO:0000313" key="5">
    <source>
        <dbReference type="EMBL" id="AIS31133.1"/>
    </source>
</evidence>
<accession>A0A089ZGB6</accession>
<feature type="domain" description="Polymerase nucleotidyl transferase" evidence="4">
    <location>
        <begin position="25"/>
        <end position="62"/>
    </location>
</feature>
<evidence type="ECO:0000256" key="2">
    <source>
        <dbReference type="ARBA" id="ARBA00047518"/>
    </source>
</evidence>
<sequence>MLKSYQTNFLKKIHELTAPILGLELLVVYGSYVRGELTPKSDVDFFALFHDPEALEKGEETLFEILTEECDGELELPASLYAVHEDETPDKSFFYGILTEGFMITPPIYDYFTKVMEPTPRVLYTYSMEALLPKNKVKVNQILYGYSQKKGDKRYDYGGLLKHIQGEKVRSGLLIPQEHELEMDRFMRENKLSFKKRVVFV</sequence>
<evidence type="ECO:0000313" key="8">
    <source>
        <dbReference type="EMBL" id="MBF4475477.1"/>
    </source>
</evidence>
<evidence type="ECO:0000313" key="7">
    <source>
        <dbReference type="EMBL" id="CEL25705.1"/>
    </source>
</evidence>
<dbReference type="PATRIC" id="fig|2162.10.peg.2158"/>